<comment type="cofactor">
    <cofactor evidence="2">
        <name>Ca(2+)</name>
        <dbReference type="ChEBI" id="CHEBI:29108"/>
    </cofactor>
</comment>
<evidence type="ECO:0000313" key="3">
    <source>
        <dbReference type="EMBL" id="KAK3107870.1"/>
    </source>
</evidence>
<keyword evidence="2" id="KW-0449">Lipoprotein</keyword>
<evidence type="ECO:0000313" key="4">
    <source>
        <dbReference type="Proteomes" id="UP001186944"/>
    </source>
</evidence>
<dbReference type="GO" id="GO:0017128">
    <property type="term" value="F:phospholipid scramblase activity"/>
    <property type="evidence" value="ECO:0007669"/>
    <property type="project" value="InterPro"/>
</dbReference>
<keyword evidence="2" id="KW-0106">Calcium</keyword>
<dbReference type="PANTHER" id="PTHR23248:SF9">
    <property type="entry name" value="PHOSPHOLIPID SCRAMBLASE"/>
    <property type="match status" value="1"/>
</dbReference>
<evidence type="ECO:0000256" key="1">
    <source>
        <dbReference type="ARBA" id="ARBA00005350"/>
    </source>
</evidence>
<keyword evidence="2" id="KW-0564">Palmitate</keyword>
<organism evidence="3 4">
    <name type="scientific">Pinctada imbricata</name>
    <name type="common">Atlantic pearl-oyster</name>
    <name type="synonym">Pinctada martensii</name>
    <dbReference type="NCBI Taxonomy" id="66713"/>
    <lineage>
        <taxon>Eukaryota</taxon>
        <taxon>Metazoa</taxon>
        <taxon>Spiralia</taxon>
        <taxon>Lophotrochozoa</taxon>
        <taxon>Mollusca</taxon>
        <taxon>Bivalvia</taxon>
        <taxon>Autobranchia</taxon>
        <taxon>Pteriomorphia</taxon>
        <taxon>Pterioida</taxon>
        <taxon>Pterioidea</taxon>
        <taxon>Pteriidae</taxon>
        <taxon>Pinctada</taxon>
    </lineage>
</organism>
<protein>
    <recommendedName>
        <fullName evidence="2">Phospholipid scramblase</fullName>
    </recommendedName>
</protein>
<sequence length="144" mass="16397">MRVLRPVRCPCGVCWWWCCCVQEMTIESPIQNPIGNITERRLLCCPHYNITDNNDDVVFVIKFACCLCKLCCDVSIPIYHAKSGDVVSEITKASGSNWAECCGTKNDYNIKFLQPLGIHEKMLILGASFLIDFNFFENQQRSCC</sequence>
<dbReference type="EMBL" id="VSWD01000002">
    <property type="protein sequence ID" value="KAK3107870.1"/>
    <property type="molecule type" value="Genomic_DNA"/>
</dbReference>
<comment type="similarity">
    <text evidence="1 2">Belongs to the phospholipid scramblase family.</text>
</comment>
<gene>
    <name evidence="3" type="ORF">FSP39_024036</name>
</gene>
<dbReference type="AlphaFoldDB" id="A0AA88YL93"/>
<comment type="caution">
    <text evidence="3">The sequence shown here is derived from an EMBL/GenBank/DDBJ whole genome shotgun (WGS) entry which is preliminary data.</text>
</comment>
<evidence type="ECO:0000256" key="2">
    <source>
        <dbReference type="RuleBase" id="RU363116"/>
    </source>
</evidence>
<dbReference type="Proteomes" id="UP001186944">
    <property type="component" value="Unassembled WGS sequence"/>
</dbReference>
<accession>A0AA88YL93</accession>
<comment type="function">
    <text evidence="2">May mediate accelerated ATP-independent bidirectional transbilayer migration of phospholipids upon binding calcium ions that results in a loss of phospholipid asymmetry in the plasma membrane.</text>
</comment>
<proteinExistence type="inferred from homology"/>
<dbReference type="InterPro" id="IPR005552">
    <property type="entry name" value="Scramblase"/>
</dbReference>
<reference evidence="3" key="1">
    <citation type="submission" date="2019-08" db="EMBL/GenBank/DDBJ databases">
        <title>The improved chromosome-level genome for the pearl oyster Pinctada fucata martensii using PacBio sequencing and Hi-C.</title>
        <authorList>
            <person name="Zheng Z."/>
        </authorList>
    </citation>
    <scope>NUCLEOTIDE SEQUENCE</scope>
    <source>
        <strain evidence="3">ZZ-2019</strain>
        <tissue evidence="3">Adductor muscle</tissue>
    </source>
</reference>
<dbReference type="PANTHER" id="PTHR23248">
    <property type="entry name" value="PHOSPHOLIPID SCRAMBLASE-RELATED"/>
    <property type="match status" value="1"/>
</dbReference>
<keyword evidence="4" id="KW-1185">Reference proteome</keyword>
<dbReference type="GO" id="GO:0005886">
    <property type="term" value="C:plasma membrane"/>
    <property type="evidence" value="ECO:0007669"/>
    <property type="project" value="TreeGrafter"/>
</dbReference>
<dbReference type="Pfam" id="PF03803">
    <property type="entry name" value="Scramblase"/>
    <property type="match status" value="1"/>
</dbReference>
<name>A0AA88YL93_PINIB</name>